<keyword evidence="5" id="KW-0732">Signal</keyword>
<feature type="region of interest" description="Disordered" evidence="4">
    <location>
        <begin position="215"/>
        <end position="237"/>
    </location>
</feature>
<dbReference type="EMBL" id="NBYN01000034">
    <property type="protein sequence ID" value="OSO92214.1"/>
    <property type="molecule type" value="Genomic_DNA"/>
</dbReference>
<feature type="chain" id="PRO_5012236718" evidence="5">
    <location>
        <begin position="30"/>
        <end position="556"/>
    </location>
</feature>
<feature type="compositionally biased region" description="Polar residues" evidence="4">
    <location>
        <begin position="221"/>
        <end position="237"/>
    </location>
</feature>
<protein>
    <submittedName>
        <fullName evidence="6">Uncharacterized protein</fullName>
    </submittedName>
</protein>
<dbReference type="SUPFAM" id="SSF48452">
    <property type="entry name" value="TPR-like"/>
    <property type="match status" value="1"/>
</dbReference>
<dbReference type="InterPro" id="IPR009003">
    <property type="entry name" value="Peptidase_S1_PA"/>
</dbReference>
<dbReference type="Proteomes" id="UP000192997">
    <property type="component" value="Unassembled WGS sequence"/>
</dbReference>
<dbReference type="InterPro" id="IPR013105">
    <property type="entry name" value="TPR_2"/>
</dbReference>
<dbReference type="InterPro" id="IPR011990">
    <property type="entry name" value="TPR-like_helical_dom_sf"/>
</dbReference>
<evidence type="ECO:0000256" key="2">
    <source>
        <dbReference type="ARBA" id="ARBA00022803"/>
    </source>
</evidence>
<organism evidence="6 7">
    <name type="scientific">Cylindrospermopsis raciborskii CENA303</name>
    <dbReference type="NCBI Taxonomy" id="1170769"/>
    <lineage>
        <taxon>Bacteria</taxon>
        <taxon>Bacillati</taxon>
        <taxon>Cyanobacteriota</taxon>
        <taxon>Cyanophyceae</taxon>
        <taxon>Nostocales</taxon>
        <taxon>Aphanizomenonaceae</taxon>
        <taxon>Cylindrospermopsis</taxon>
    </lineage>
</organism>
<dbReference type="GO" id="GO:0046813">
    <property type="term" value="P:receptor-mediated virion attachment to host cell"/>
    <property type="evidence" value="ECO:0007669"/>
    <property type="project" value="TreeGrafter"/>
</dbReference>
<dbReference type="Pfam" id="PF07719">
    <property type="entry name" value="TPR_2"/>
    <property type="match status" value="1"/>
</dbReference>
<feature type="repeat" description="TPR" evidence="3">
    <location>
        <begin position="488"/>
        <end position="521"/>
    </location>
</feature>
<dbReference type="Pfam" id="PF13414">
    <property type="entry name" value="TPR_11"/>
    <property type="match status" value="1"/>
</dbReference>
<dbReference type="AlphaFoldDB" id="A0A1X4G846"/>
<dbReference type="InterPro" id="IPR019734">
    <property type="entry name" value="TPR_rpt"/>
</dbReference>
<feature type="repeat" description="TPR" evidence="3">
    <location>
        <begin position="352"/>
        <end position="385"/>
    </location>
</feature>
<dbReference type="SUPFAM" id="SSF50494">
    <property type="entry name" value="Trypsin-like serine proteases"/>
    <property type="match status" value="1"/>
</dbReference>
<dbReference type="InterPro" id="IPR043504">
    <property type="entry name" value="Peptidase_S1_PA_chymotrypsin"/>
</dbReference>
<sequence length="556" mass="61488">MYKILKNKIYVANLFLFVLISMSTSSTSAQTTTGIEDIARKTTVQINSNANPGGSGVIIKKEGTIYTVLTANHVVCDNLGTIKIRCRTDSNYTVVTYDGKEYPMKYRQSLQINVQDPDLAIIRFESRENYQIAPLGNSDNVKIQSDILVAGFPTIFGRVGKQRTFTITNGKVVTFIPNSDRGYGLVYNATTFIGNSGGPVFDIYGRVIGIHGLADTDDGETNNNNQSETVNGVKPTQKTGFNAGIPINIFFSLSNFNQQVNPTVSINRQPNPINPNNVNLSNGAIAYNDRGVNRYQLGDKQGAISDFTQAINLNPNFAQPYYNRGATRNDLGDKQGAINDFSQFINFYPRNSLAYFNRGIARHELGDKQRAISDFTQVIKLNPNNVAAYYNRGASRSDLGDKQGAINDFSTVINLNPNFAQAYNNRGLARHNLGDKQGAISDFTQSLRLDYRDPTAYNNRGIARHDMGDRQGAINDFTQAIQISPNFAQAYNNRGLARHNMGDKQGAISDFTQAIQINPNFAQAYNNRGATRNDLGDKEGAIRDFNKASQLFDSRR</sequence>
<gene>
    <name evidence="6" type="ORF">B7O87_06795</name>
</gene>
<dbReference type="Pfam" id="PF00515">
    <property type="entry name" value="TPR_1"/>
    <property type="match status" value="2"/>
</dbReference>
<evidence type="ECO:0000256" key="5">
    <source>
        <dbReference type="SAM" id="SignalP"/>
    </source>
</evidence>
<evidence type="ECO:0000256" key="4">
    <source>
        <dbReference type="SAM" id="MobiDB-lite"/>
    </source>
</evidence>
<dbReference type="PROSITE" id="PS50293">
    <property type="entry name" value="TPR_REGION"/>
    <property type="match status" value="2"/>
</dbReference>
<reference evidence="7" key="1">
    <citation type="submission" date="2017-04" db="EMBL/GenBank/DDBJ databases">
        <authorList>
            <person name="Abreu V.A."/>
            <person name="Popin R.V."/>
            <person name="Rigonato J."/>
            <person name="Andreote A.P."/>
            <person name="Schaker P.C."/>
            <person name="Hoff-Risseti C."/>
            <person name="Alvarenga D.O."/>
            <person name="Varani A.M."/>
            <person name="Fiore M.F."/>
        </authorList>
    </citation>
    <scope>NUCLEOTIDE SEQUENCE [LARGE SCALE GENOMIC DNA]</scope>
    <source>
        <strain evidence="7">CENA303</strain>
    </source>
</reference>
<proteinExistence type="predicted"/>
<feature type="repeat" description="TPR" evidence="3">
    <location>
        <begin position="454"/>
        <end position="487"/>
    </location>
</feature>
<evidence type="ECO:0000313" key="6">
    <source>
        <dbReference type="EMBL" id="OSO92214.1"/>
    </source>
</evidence>
<dbReference type="PANTHER" id="PTHR44858:SF1">
    <property type="entry name" value="UDP-N-ACETYLGLUCOSAMINE--PEPTIDE N-ACETYLGLUCOSAMINYLTRANSFERASE SPINDLY-RELATED"/>
    <property type="match status" value="1"/>
</dbReference>
<dbReference type="Gene3D" id="2.40.10.10">
    <property type="entry name" value="Trypsin-like serine proteases"/>
    <property type="match status" value="2"/>
</dbReference>
<dbReference type="SMART" id="SM00028">
    <property type="entry name" value="TPR"/>
    <property type="match status" value="8"/>
</dbReference>
<dbReference type="Pfam" id="PF13181">
    <property type="entry name" value="TPR_8"/>
    <property type="match status" value="2"/>
</dbReference>
<keyword evidence="2 3" id="KW-0802">TPR repeat</keyword>
<dbReference type="GO" id="GO:0009279">
    <property type="term" value="C:cell outer membrane"/>
    <property type="evidence" value="ECO:0007669"/>
    <property type="project" value="TreeGrafter"/>
</dbReference>
<feature type="repeat" description="TPR" evidence="3">
    <location>
        <begin position="284"/>
        <end position="317"/>
    </location>
</feature>
<feature type="repeat" description="TPR" evidence="3">
    <location>
        <begin position="318"/>
        <end position="351"/>
    </location>
</feature>
<dbReference type="PANTHER" id="PTHR44858">
    <property type="entry name" value="TETRATRICOPEPTIDE REPEAT PROTEIN 6"/>
    <property type="match status" value="1"/>
</dbReference>
<evidence type="ECO:0000313" key="7">
    <source>
        <dbReference type="Proteomes" id="UP000192997"/>
    </source>
</evidence>
<dbReference type="PROSITE" id="PS50005">
    <property type="entry name" value="TPR"/>
    <property type="match status" value="8"/>
</dbReference>
<keyword evidence="1" id="KW-0677">Repeat</keyword>
<accession>A0A1X4G846</accession>
<dbReference type="InterPro" id="IPR050498">
    <property type="entry name" value="Ycf3"/>
</dbReference>
<dbReference type="Pfam" id="PF13365">
    <property type="entry name" value="Trypsin_2"/>
    <property type="match status" value="1"/>
</dbReference>
<comment type="caution">
    <text evidence="6">The sequence shown here is derived from an EMBL/GenBank/DDBJ whole genome shotgun (WGS) entry which is preliminary data.</text>
</comment>
<feature type="repeat" description="TPR" evidence="3">
    <location>
        <begin position="522"/>
        <end position="555"/>
    </location>
</feature>
<feature type="repeat" description="TPR" evidence="3">
    <location>
        <begin position="420"/>
        <end position="453"/>
    </location>
</feature>
<dbReference type="Gene3D" id="1.25.40.10">
    <property type="entry name" value="Tetratricopeptide repeat domain"/>
    <property type="match status" value="3"/>
</dbReference>
<feature type="repeat" description="TPR" evidence="3">
    <location>
        <begin position="386"/>
        <end position="419"/>
    </location>
</feature>
<evidence type="ECO:0000256" key="3">
    <source>
        <dbReference type="PROSITE-ProRule" id="PRU00339"/>
    </source>
</evidence>
<name>A0A1X4G846_9CYAN</name>
<evidence type="ECO:0000256" key="1">
    <source>
        <dbReference type="ARBA" id="ARBA00022737"/>
    </source>
</evidence>
<feature type="signal peptide" evidence="5">
    <location>
        <begin position="1"/>
        <end position="29"/>
    </location>
</feature>